<dbReference type="PROSITE" id="PS50097">
    <property type="entry name" value="BTB"/>
    <property type="match status" value="1"/>
</dbReference>
<protein>
    <submittedName>
        <fullName evidence="3">Uncharacterized protein LOC113204551</fullName>
    </submittedName>
</protein>
<organism evidence="2 3">
    <name type="scientific">Frankliniella occidentalis</name>
    <name type="common">Western flower thrips</name>
    <name type="synonym">Euthrips occidentalis</name>
    <dbReference type="NCBI Taxonomy" id="133901"/>
    <lineage>
        <taxon>Eukaryota</taxon>
        <taxon>Metazoa</taxon>
        <taxon>Ecdysozoa</taxon>
        <taxon>Arthropoda</taxon>
        <taxon>Hexapoda</taxon>
        <taxon>Insecta</taxon>
        <taxon>Pterygota</taxon>
        <taxon>Neoptera</taxon>
        <taxon>Paraneoptera</taxon>
        <taxon>Thysanoptera</taxon>
        <taxon>Terebrantia</taxon>
        <taxon>Thripoidea</taxon>
        <taxon>Thripidae</taxon>
        <taxon>Frankliniella</taxon>
    </lineage>
</organism>
<evidence type="ECO:0000313" key="3">
    <source>
        <dbReference type="RefSeq" id="XP_026275544.1"/>
    </source>
</evidence>
<dbReference type="SMART" id="SM00225">
    <property type="entry name" value="BTB"/>
    <property type="match status" value="1"/>
</dbReference>
<proteinExistence type="predicted"/>
<dbReference type="Proteomes" id="UP000504606">
    <property type="component" value="Unplaced"/>
</dbReference>
<dbReference type="RefSeq" id="XP_026275544.1">
    <property type="nucleotide sequence ID" value="XM_026419759.2"/>
</dbReference>
<dbReference type="InterPro" id="IPR011333">
    <property type="entry name" value="SKP1/BTB/POZ_sf"/>
</dbReference>
<evidence type="ECO:0000313" key="2">
    <source>
        <dbReference type="Proteomes" id="UP000504606"/>
    </source>
</evidence>
<dbReference type="SUPFAM" id="SSF54695">
    <property type="entry name" value="POZ domain"/>
    <property type="match status" value="1"/>
</dbReference>
<dbReference type="Gene3D" id="3.30.710.10">
    <property type="entry name" value="Potassium Channel Kv1.1, Chain A"/>
    <property type="match status" value="1"/>
</dbReference>
<dbReference type="AlphaFoldDB" id="A0A6J1S2U1"/>
<dbReference type="OrthoDB" id="6359943at2759"/>
<accession>A0A6J1S2U1</accession>
<dbReference type="InterPro" id="IPR000210">
    <property type="entry name" value="BTB/POZ_dom"/>
</dbReference>
<sequence length="369" mass="40335">MRRCFAVSHFPICRVSGCPTAQRSGFTGCNKNYFELFLLPSETSTELLMALARPPGSRLLLVATQTASWTVAQHVGACQKVLTPMTVEHVAIRPLVGYYGKIGCISLLIQNFASAGAGACNVHCVMEATNGDQTSRAEGRVCLNYAPGQDGNIVEVMSLPCLGQTFNELQVSFAIFDASTCSPPTGVGVGLNKCRLAGTLCDVKLVVDGGVELAAHRAVLAGRSQVLNRMLTGDFKEAREARVELLDFSRAAVEKFLEYLYLDHVEDWDWGGSELELLQLADKYMVRELYSDCSLRLWCCDSRRALEVLHAAGLTDILSSKLRQRLTGIVVADIKALVGTEQWTAFRKRYATIADTILGSTARLRKTVQ</sequence>
<gene>
    <name evidence="3" type="primary">LOC113204551</name>
</gene>
<name>A0A6J1S2U1_FRAOC</name>
<dbReference type="GeneID" id="113204551"/>
<keyword evidence="2" id="KW-1185">Reference proteome</keyword>
<reference evidence="3" key="1">
    <citation type="submission" date="2025-08" db="UniProtKB">
        <authorList>
            <consortium name="RefSeq"/>
        </authorList>
    </citation>
    <scope>IDENTIFICATION</scope>
    <source>
        <tissue evidence="3">Whole organism</tissue>
    </source>
</reference>
<dbReference type="KEGG" id="foc:113204551"/>
<evidence type="ECO:0000259" key="1">
    <source>
        <dbReference type="PROSITE" id="PS50097"/>
    </source>
</evidence>
<feature type="domain" description="BTB" evidence="1">
    <location>
        <begin position="201"/>
        <end position="266"/>
    </location>
</feature>
<dbReference type="Pfam" id="PF00651">
    <property type="entry name" value="BTB"/>
    <property type="match status" value="1"/>
</dbReference>
<dbReference type="CDD" id="cd18186">
    <property type="entry name" value="BTB_POZ_ZBTB_KLHL-like"/>
    <property type="match status" value="1"/>
</dbReference>
<dbReference type="PANTHER" id="PTHR24413">
    <property type="entry name" value="SPECKLE-TYPE POZ PROTEIN"/>
    <property type="match status" value="1"/>
</dbReference>